<dbReference type="AlphaFoldDB" id="A0A6A5W608"/>
<sequence length="171" mass="18944">MKILSLDFVALINAHKSEPSPCVLPPSPSLNRRIKIGRQPLYLHLQALIHSNPSCQLGLIQQHSLVHSPPPPVHLSLPPSATYSPHIHHISPTGTSKPLSPTANHRHRYGPSSRRIKLPWWNTKALCQAPAEDAKCVLQLCWYKDQLEKRRMLRGSPLGSGLWEAPGGRGA</sequence>
<organism evidence="1 2">
    <name type="scientific">Amniculicola lignicola CBS 123094</name>
    <dbReference type="NCBI Taxonomy" id="1392246"/>
    <lineage>
        <taxon>Eukaryota</taxon>
        <taxon>Fungi</taxon>
        <taxon>Dikarya</taxon>
        <taxon>Ascomycota</taxon>
        <taxon>Pezizomycotina</taxon>
        <taxon>Dothideomycetes</taxon>
        <taxon>Pleosporomycetidae</taxon>
        <taxon>Pleosporales</taxon>
        <taxon>Amniculicolaceae</taxon>
        <taxon>Amniculicola</taxon>
    </lineage>
</organism>
<dbReference type="EMBL" id="ML977624">
    <property type="protein sequence ID" value="KAF1996498.1"/>
    <property type="molecule type" value="Genomic_DNA"/>
</dbReference>
<protein>
    <submittedName>
        <fullName evidence="1">Uncharacterized protein</fullName>
    </submittedName>
</protein>
<keyword evidence="2" id="KW-1185">Reference proteome</keyword>
<evidence type="ECO:0000313" key="1">
    <source>
        <dbReference type="EMBL" id="KAF1996498.1"/>
    </source>
</evidence>
<proteinExistence type="predicted"/>
<gene>
    <name evidence="1" type="ORF">P154DRAFT_310458</name>
</gene>
<evidence type="ECO:0000313" key="2">
    <source>
        <dbReference type="Proteomes" id="UP000799779"/>
    </source>
</evidence>
<name>A0A6A5W608_9PLEO</name>
<dbReference type="Proteomes" id="UP000799779">
    <property type="component" value="Unassembled WGS sequence"/>
</dbReference>
<reference evidence="1" key="1">
    <citation type="journal article" date="2020" name="Stud. Mycol.">
        <title>101 Dothideomycetes genomes: a test case for predicting lifestyles and emergence of pathogens.</title>
        <authorList>
            <person name="Haridas S."/>
            <person name="Albert R."/>
            <person name="Binder M."/>
            <person name="Bloem J."/>
            <person name="Labutti K."/>
            <person name="Salamov A."/>
            <person name="Andreopoulos B."/>
            <person name="Baker S."/>
            <person name="Barry K."/>
            <person name="Bills G."/>
            <person name="Bluhm B."/>
            <person name="Cannon C."/>
            <person name="Castanera R."/>
            <person name="Culley D."/>
            <person name="Daum C."/>
            <person name="Ezra D."/>
            <person name="Gonzalez J."/>
            <person name="Henrissat B."/>
            <person name="Kuo A."/>
            <person name="Liang C."/>
            <person name="Lipzen A."/>
            <person name="Lutzoni F."/>
            <person name="Magnuson J."/>
            <person name="Mondo S."/>
            <person name="Nolan M."/>
            <person name="Ohm R."/>
            <person name="Pangilinan J."/>
            <person name="Park H.-J."/>
            <person name="Ramirez L."/>
            <person name="Alfaro M."/>
            <person name="Sun H."/>
            <person name="Tritt A."/>
            <person name="Yoshinaga Y."/>
            <person name="Zwiers L.-H."/>
            <person name="Turgeon B."/>
            <person name="Goodwin S."/>
            <person name="Spatafora J."/>
            <person name="Crous P."/>
            <person name="Grigoriev I."/>
        </authorList>
    </citation>
    <scope>NUCLEOTIDE SEQUENCE</scope>
    <source>
        <strain evidence="1">CBS 123094</strain>
    </source>
</reference>
<accession>A0A6A5W608</accession>